<feature type="region of interest" description="G3" evidence="7">
    <location>
        <begin position="63"/>
        <end position="66"/>
    </location>
</feature>
<protein>
    <recommendedName>
        <fullName evidence="2 6">GTPase Era</fullName>
    </recommendedName>
</protein>
<feature type="binding site" evidence="6">
    <location>
        <begin position="124"/>
        <end position="127"/>
    </location>
    <ligand>
        <name>GTP</name>
        <dbReference type="ChEBI" id="CHEBI:37565"/>
    </ligand>
</feature>
<dbReference type="InterPro" id="IPR006073">
    <property type="entry name" value="GTP-bd"/>
</dbReference>
<dbReference type="Gene3D" id="3.30.300.20">
    <property type="match status" value="1"/>
</dbReference>
<keyword evidence="6" id="KW-0699">rRNA-binding</keyword>
<dbReference type="GO" id="GO:0005886">
    <property type="term" value="C:plasma membrane"/>
    <property type="evidence" value="ECO:0007669"/>
    <property type="project" value="UniProtKB-SubCell"/>
</dbReference>
<keyword evidence="6" id="KW-0963">Cytoplasm</keyword>
<evidence type="ECO:0000256" key="1">
    <source>
        <dbReference type="ARBA" id="ARBA00007921"/>
    </source>
</evidence>
<dbReference type="Pfam" id="PF07650">
    <property type="entry name" value="KH_2"/>
    <property type="match status" value="1"/>
</dbReference>
<comment type="similarity">
    <text evidence="1 6 7">Belongs to the TRAFAC class TrmE-Era-EngA-EngB-Septin-like GTPase superfamily. Era GTPase family.</text>
</comment>
<dbReference type="NCBIfam" id="TIGR00231">
    <property type="entry name" value="small_GTP"/>
    <property type="match status" value="1"/>
</dbReference>
<dbReference type="Proteomes" id="UP000176723">
    <property type="component" value="Unassembled WGS sequence"/>
</dbReference>
<dbReference type="CDD" id="cd04163">
    <property type="entry name" value="Era"/>
    <property type="match status" value="1"/>
</dbReference>
<comment type="caution">
    <text evidence="9">The sequence shown here is derived from an EMBL/GenBank/DDBJ whole genome shotgun (WGS) entry which is preliminary data.</text>
</comment>
<evidence type="ECO:0000313" key="10">
    <source>
        <dbReference type="Proteomes" id="UP000176723"/>
    </source>
</evidence>
<dbReference type="SUPFAM" id="SSF52540">
    <property type="entry name" value="P-loop containing nucleoside triphosphate hydrolases"/>
    <property type="match status" value="1"/>
</dbReference>
<dbReference type="Pfam" id="PF01926">
    <property type="entry name" value="MMR_HSR1"/>
    <property type="match status" value="1"/>
</dbReference>
<dbReference type="GO" id="GO:0070181">
    <property type="term" value="F:small ribosomal subunit rRNA binding"/>
    <property type="evidence" value="ECO:0007669"/>
    <property type="project" value="UniProtKB-UniRule"/>
</dbReference>
<dbReference type="PANTHER" id="PTHR42698:SF1">
    <property type="entry name" value="GTPASE ERA, MITOCHONDRIAL"/>
    <property type="match status" value="1"/>
</dbReference>
<dbReference type="PANTHER" id="PTHR42698">
    <property type="entry name" value="GTPASE ERA"/>
    <property type="match status" value="1"/>
</dbReference>
<evidence type="ECO:0000256" key="5">
    <source>
        <dbReference type="ARBA" id="ARBA00023134"/>
    </source>
</evidence>
<evidence type="ECO:0000259" key="8">
    <source>
        <dbReference type="PROSITE" id="PS51713"/>
    </source>
</evidence>
<feature type="domain" description="Era-type G" evidence="8">
    <location>
        <begin position="8"/>
        <end position="172"/>
    </location>
</feature>
<keyword evidence="3 6" id="KW-0547">Nucleotide-binding</keyword>
<feature type="region of interest" description="G4" evidence="7">
    <location>
        <begin position="124"/>
        <end position="127"/>
    </location>
</feature>
<feature type="region of interest" description="G1" evidence="7">
    <location>
        <begin position="16"/>
        <end position="23"/>
    </location>
</feature>
<proteinExistence type="inferred from homology"/>
<dbReference type="STRING" id="1797593.A3A65_01280"/>
<keyword evidence="5 6" id="KW-0342">GTP-binding</keyword>
<dbReference type="NCBIfam" id="NF000908">
    <property type="entry name" value="PRK00089.1"/>
    <property type="match status" value="1"/>
</dbReference>
<feature type="region of interest" description="G2" evidence="7">
    <location>
        <begin position="42"/>
        <end position="46"/>
    </location>
</feature>
<dbReference type="InterPro" id="IPR005225">
    <property type="entry name" value="Small_GTP-bd"/>
</dbReference>
<dbReference type="HAMAP" id="MF_00367">
    <property type="entry name" value="GTPase_Era"/>
    <property type="match status" value="1"/>
</dbReference>
<dbReference type="NCBIfam" id="TIGR00436">
    <property type="entry name" value="era"/>
    <property type="match status" value="1"/>
</dbReference>
<accession>A0A1G1VZF2</accession>
<dbReference type="InterPro" id="IPR009019">
    <property type="entry name" value="KH_sf_prok-type"/>
</dbReference>
<dbReference type="AlphaFoldDB" id="A0A1G1VZF2"/>
<name>A0A1G1VZF2_9BACT</name>
<dbReference type="GO" id="GO:0005829">
    <property type="term" value="C:cytosol"/>
    <property type="evidence" value="ECO:0007669"/>
    <property type="project" value="TreeGrafter"/>
</dbReference>
<keyword evidence="6" id="KW-0472">Membrane</keyword>
<dbReference type="GO" id="GO:0005525">
    <property type="term" value="F:GTP binding"/>
    <property type="evidence" value="ECO:0007669"/>
    <property type="project" value="UniProtKB-UniRule"/>
</dbReference>
<dbReference type="InterPro" id="IPR015946">
    <property type="entry name" value="KH_dom-like_a/b"/>
</dbReference>
<dbReference type="InterPro" id="IPR004044">
    <property type="entry name" value="KH_dom_type_2"/>
</dbReference>
<dbReference type="PRINTS" id="PR00326">
    <property type="entry name" value="GTP1OBG"/>
</dbReference>
<comment type="function">
    <text evidence="6">An essential GTPase that binds both GDP and GTP, with rapid nucleotide exchange. Plays a role in 16S rRNA processing and 30S ribosomal subunit biogenesis and possibly also in cell cycle regulation and energy metabolism.</text>
</comment>
<evidence type="ECO:0000313" key="9">
    <source>
        <dbReference type="EMBL" id="OGY20789.1"/>
    </source>
</evidence>
<keyword evidence="4 6" id="KW-0694">RNA-binding</keyword>
<feature type="binding site" evidence="6">
    <location>
        <begin position="16"/>
        <end position="23"/>
    </location>
    <ligand>
        <name>GTP</name>
        <dbReference type="ChEBI" id="CHEBI:37565"/>
    </ligand>
</feature>
<dbReference type="GO" id="GO:0043024">
    <property type="term" value="F:ribosomal small subunit binding"/>
    <property type="evidence" value="ECO:0007669"/>
    <property type="project" value="TreeGrafter"/>
</dbReference>
<gene>
    <name evidence="6" type="primary">era</name>
    <name evidence="9" type="ORF">A3A65_01280</name>
</gene>
<keyword evidence="6" id="KW-0690">Ribosome biogenesis</keyword>
<dbReference type="CDD" id="cd22534">
    <property type="entry name" value="KH-II_Era"/>
    <property type="match status" value="1"/>
</dbReference>
<feature type="region of interest" description="G5" evidence="7">
    <location>
        <begin position="151"/>
        <end position="153"/>
    </location>
</feature>
<organism evidence="9 10">
    <name type="scientific">Candidatus Chisholmbacteria bacterium RIFCSPLOWO2_01_FULL_49_14</name>
    <dbReference type="NCBI Taxonomy" id="1797593"/>
    <lineage>
        <taxon>Bacteria</taxon>
        <taxon>Candidatus Chisholmiibacteriota</taxon>
    </lineage>
</organism>
<evidence type="ECO:0000256" key="3">
    <source>
        <dbReference type="ARBA" id="ARBA00022741"/>
    </source>
</evidence>
<reference evidence="9 10" key="1">
    <citation type="journal article" date="2016" name="Nat. Commun.">
        <title>Thousands of microbial genomes shed light on interconnected biogeochemical processes in an aquifer system.</title>
        <authorList>
            <person name="Anantharaman K."/>
            <person name="Brown C.T."/>
            <person name="Hug L.A."/>
            <person name="Sharon I."/>
            <person name="Castelle C.J."/>
            <person name="Probst A.J."/>
            <person name="Thomas B.C."/>
            <person name="Singh A."/>
            <person name="Wilkins M.J."/>
            <person name="Karaoz U."/>
            <person name="Brodie E.L."/>
            <person name="Williams K.H."/>
            <person name="Hubbard S.S."/>
            <person name="Banfield J.F."/>
        </authorList>
    </citation>
    <scope>NUCLEOTIDE SEQUENCE [LARGE SCALE GENOMIC DNA]</scope>
</reference>
<sequence length="288" mass="32454">MNAHSSYKVGKAAIVGRPNVGKSTLLNALVQHKVAIVSAKPQTTRSQIVAFLEDERGQIFFIDTPGFYAAKAGTSQYNSLISQSIEEADIIVYLVDRTRDWGQEEERIWNQIEASEKPVLLTLNKIDVSQPDYSRNYLALLEKRVKGVVALSALQEKNLKPLVDGIFSLLPKGKRDKTVDYFPSPLISQSSRDWLAEIIREKVYRLTGQEVPYQTSVRVTSIEEHEETNTMVIEGQIIVSSEHYKPMLIGQKGQKIEQIRKAVRSELELATDKTVHVHLKVVTPREVA</sequence>
<comment type="subcellular location">
    <subcellularLocation>
        <location evidence="6">Cytoplasm</location>
    </subcellularLocation>
    <subcellularLocation>
        <location evidence="6">Cell membrane</location>
        <topology evidence="6">Peripheral membrane protein</topology>
    </subcellularLocation>
</comment>
<dbReference type="Gene3D" id="3.40.50.300">
    <property type="entry name" value="P-loop containing nucleotide triphosphate hydrolases"/>
    <property type="match status" value="1"/>
</dbReference>
<dbReference type="GO" id="GO:0000028">
    <property type="term" value="P:ribosomal small subunit assembly"/>
    <property type="evidence" value="ECO:0007669"/>
    <property type="project" value="TreeGrafter"/>
</dbReference>
<dbReference type="PROSITE" id="PS51713">
    <property type="entry name" value="G_ERA"/>
    <property type="match status" value="1"/>
</dbReference>
<dbReference type="GO" id="GO:0003924">
    <property type="term" value="F:GTPase activity"/>
    <property type="evidence" value="ECO:0007669"/>
    <property type="project" value="UniProtKB-UniRule"/>
</dbReference>
<evidence type="ECO:0000256" key="4">
    <source>
        <dbReference type="ARBA" id="ARBA00022884"/>
    </source>
</evidence>
<dbReference type="EMBL" id="MHCL01000023">
    <property type="protein sequence ID" value="OGY20789.1"/>
    <property type="molecule type" value="Genomic_DNA"/>
</dbReference>
<dbReference type="SUPFAM" id="SSF54814">
    <property type="entry name" value="Prokaryotic type KH domain (KH-domain type II)"/>
    <property type="match status" value="1"/>
</dbReference>
<dbReference type="InterPro" id="IPR027417">
    <property type="entry name" value="P-loop_NTPase"/>
</dbReference>
<evidence type="ECO:0000256" key="7">
    <source>
        <dbReference type="PROSITE-ProRule" id="PRU01050"/>
    </source>
</evidence>
<evidence type="ECO:0000256" key="2">
    <source>
        <dbReference type="ARBA" id="ARBA00020484"/>
    </source>
</evidence>
<evidence type="ECO:0000256" key="6">
    <source>
        <dbReference type="HAMAP-Rule" id="MF_00367"/>
    </source>
</evidence>
<keyword evidence="6" id="KW-1003">Cell membrane</keyword>
<dbReference type="InterPro" id="IPR030388">
    <property type="entry name" value="G_ERA_dom"/>
</dbReference>
<feature type="binding site" evidence="6">
    <location>
        <begin position="63"/>
        <end position="67"/>
    </location>
    <ligand>
        <name>GTP</name>
        <dbReference type="ChEBI" id="CHEBI:37565"/>
    </ligand>
</feature>
<dbReference type="InterPro" id="IPR005662">
    <property type="entry name" value="GTPase_Era-like"/>
</dbReference>
<comment type="subunit">
    <text evidence="6">Monomer.</text>
</comment>